<evidence type="ECO:0000256" key="1">
    <source>
        <dbReference type="SAM" id="MobiDB-lite"/>
    </source>
</evidence>
<evidence type="ECO:0000313" key="2">
    <source>
        <dbReference type="EMBL" id="KPL90878.1"/>
    </source>
</evidence>
<reference evidence="2 3" key="1">
    <citation type="submission" date="2015-07" db="EMBL/GenBank/DDBJ databases">
        <title>Genome sequence of Levilinea saccharolytica DSM 16555.</title>
        <authorList>
            <person name="Hemp J."/>
            <person name="Ward L.M."/>
            <person name="Pace L.A."/>
            <person name="Fischer W.W."/>
        </authorList>
    </citation>
    <scope>NUCLEOTIDE SEQUENCE [LARGE SCALE GENOMIC DNA]</scope>
    <source>
        <strain evidence="2 3">KIBI-1</strain>
    </source>
</reference>
<organism evidence="2 3">
    <name type="scientific">Levilinea saccharolytica</name>
    <dbReference type="NCBI Taxonomy" id="229921"/>
    <lineage>
        <taxon>Bacteria</taxon>
        <taxon>Bacillati</taxon>
        <taxon>Chloroflexota</taxon>
        <taxon>Anaerolineae</taxon>
        <taxon>Anaerolineales</taxon>
        <taxon>Anaerolineaceae</taxon>
        <taxon>Levilinea</taxon>
    </lineage>
</organism>
<dbReference type="Proteomes" id="UP000050501">
    <property type="component" value="Unassembled WGS sequence"/>
</dbReference>
<sequence length="195" mass="21774">MMGGYNPTGTFPNNNNTNVKPLTVDKAKQAVEDYLQNLNNSDLELKEIMIFNNNAYARIVEKSTGIGAMELLVDPTTLSVFPEYGPNMMWNQKYGHMGGYGMMGGAGMMGGYYYNSSASSSQMTVTSEQALQLAQQYLDQQYPGYKTATDADPFYGYYTIDIMKDNQPAGMLSVNGYSGQIFLHTWHGTFIEMWE</sequence>
<comment type="caution">
    <text evidence="2">The sequence shown here is derived from an EMBL/GenBank/DDBJ whole genome shotgun (WGS) entry which is preliminary data.</text>
</comment>
<dbReference type="PATRIC" id="fig|229921.5.peg.1114"/>
<dbReference type="EMBL" id="LGCM01000008">
    <property type="protein sequence ID" value="KPL90878.1"/>
    <property type="molecule type" value="Genomic_DNA"/>
</dbReference>
<name>A0A0P6YFD9_9CHLR</name>
<protein>
    <submittedName>
        <fullName evidence="2">Uncharacterized protein</fullName>
    </submittedName>
</protein>
<proteinExistence type="predicted"/>
<feature type="region of interest" description="Disordered" evidence="1">
    <location>
        <begin position="1"/>
        <end position="20"/>
    </location>
</feature>
<feature type="compositionally biased region" description="Low complexity" evidence="1">
    <location>
        <begin position="1"/>
        <end position="18"/>
    </location>
</feature>
<evidence type="ECO:0000313" key="3">
    <source>
        <dbReference type="Proteomes" id="UP000050501"/>
    </source>
</evidence>
<dbReference type="AlphaFoldDB" id="A0A0P6YFD9"/>
<accession>A0A0P6YFD9</accession>
<keyword evidence="3" id="KW-1185">Reference proteome</keyword>
<gene>
    <name evidence="2" type="ORF">ADN01_01770</name>
</gene>
<dbReference type="STRING" id="229921.ADN01_01770"/>